<dbReference type="Proteomes" id="UP000253529">
    <property type="component" value="Unassembled WGS sequence"/>
</dbReference>
<evidence type="ECO:0000313" key="2">
    <source>
        <dbReference type="Proteomes" id="UP000253529"/>
    </source>
</evidence>
<name>A0A366EI96_9HYPH</name>
<evidence type="ECO:0000313" key="1">
    <source>
        <dbReference type="EMBL" id="RBP01179.1"/>
    </source>
</evidence>
<dbReference type="OrthoDB" id="7264354at2"/>
<gene>
    <name evidence="1" type="ORF">DFR50_1589</name>
</gene>
<keyword evidence="2" id="KW-1185">Reference proteome</keyword>
<accession>A0A366EI96</accession>
<proteinExistence type="predicted"/>
<comment type="caution">
    <text evidence="1">The sequence shown here is derived from an EMBL/GenBank/DDBJ whole genome shotgun (WGS) entry which is preliminary data.</text>
</comment>
<reference evidence="1 2" key="1">
    <citation type="submission" date="2018-06" db="EMBL/GenBank/DDBJ databases">
        <title>Genomic Encyclopedia of Type Strains, Phase IV (KMG-IV): sequencing the most valuable type-strain genomes for metagenomic binning, comparative biology and taxonomic classification.</title>
        <authorList>
            <person name="Goeker M."/>
        </authorList>
    </citation>
    <scope>NUCLEOTIDE SEQUENCE [LARGE SCALE GENOMIC DNA]</scope>
    <source>
        <strain evidence="1 2">DSM 24875</strain>
    </source>
</reference>
<dbReference type="RefSeq" id="WP_113893809.1">
    <property type="nucleotide sequence ID" value="NZ_QNRK01000058.1"/>
</dbReference>
<protein>
    <submittedName>
        <fullName evidence="1">Uncharacterized protein</fullName>
    </submittedName>
</protein>
<sequence length="122" mass="12661">MPATIVLSAYPGRCTPGGRELALSIGVAVPQRRVEVTDLVSVIEAVAAFGRDVQAANPAASFEVSTRVVAGRKPHGFDAADKVDAFGGRVFLRSDVDQSALHRRLVDPAAAVDGARAPALAQ</sequence>
<dbReference type="EMBL" id="QNRK01000058">
    <property type="protein sequence ID" value="RBP01179.1"/>
    <property type="molecule type" value="Genomic_DNA"/>
</dbReference>
<organism evidence="1 2">
    <name type="scientific">Roseiarcus fermentans</name>
    <dbReference type="NCBI Taxonomy" id="1473586"/>
    <lineage>
        <taxon>Bacteria</taxon>
        <taxon>Pseudomonadati</taxon>
        <taxon>Pseudomonadota</taxon>
        <taxon>Alphaproteobacteria</taxon>
        <taxon>Hyphomicrobiales</taxon>
        <taxon>Roseiarcaceae</taxon>
        <taxon>Roseiarcus</taxon>
    </lineage>
</organism>
<dbReference type="AlphaFoldDB" id="A0A366EI96"/>